<evidence type="ECO:0000256" key="13">
    <source>
        <dbReference type="ARBA" id="ARBA00023293"/>
    </source>
</evidence>
<keyword evidence="12 14" id="KW-0456">Lyase</keyword>
<feature type="domain" description="Guanylate cyclase" evidence="17">
    <location>
        <begin position="1101"/>
        <end position="1157"/>
    </location>
</feature>
<comment type="caution">
    <text evidence="18">The sequence shown here is derived from an EMBL/GenBank/DDBJ whole genome shotgun (WGS) entry which is preliminary data.</text>
</comment>
<keyword evidence="11" id="KW-0325">Glycoprotein</keyword>
<dbReference type="EC" id="4.6.1.2" evidence="3 15"/>
<feature type="domain" description="Guanylate cyclase" evidence="17">
    <location>
        <begin position="1059"/>
        <end position="1085"/>
    </location>
</feature>
<dbReference type="InterPro" id="IPR001054">
    <property type="entry name" value="A/G_cyclase"/>
</dbReference>
<keyword evidence="5" id="KW-0812">Transmembrane</keyword>
<evidence type="ECO:0000313" key="18">
    <source>
        <dbReference type="EMBL" id="KAF7634231.1"/>
    </source>
</evidence>
<comment type="similarity">
    <text evidence="14">Belongs to the adenylyl cyclase class-4/guanylyl cyclase family.</text>
</comment>
<feature type="non-terminal residue" evidence="18">
    <location>
        <position position="1223"/>
    </location>
</feature>
<keyword evidence="19" id="KW-1185">Reference proteome</keyword>
<dbReference type="SUPFAM" id="SSF55073">
    <property type="entry name" value="Nucleotide cyclase"/>
    <property type="match status" value="1"/>
</dbReference>
<dbReference type="PROSITE" id="PS50125">
    <property type="entry name" value="GUANYLATE_CYCLASE_2"/>
    <property type="match status" value="2"/>
</dbReference>
<dbReference type="InterPro" id="IPR011009">
    <property type="entry name" value="Kinase-like_dom_sf"/>
</dbReference>
<dbReference type="Gene3D" id="3.40.50.2300">
    <property type="match status" value="4"/>
</dbReference>
<evidence type="ECO:0000256" key="5">
    <source>
        <dbReference type="ARBA" id="ARBA00022692"/>
    </source>
</evidence>
<dbReference type="CDD" id="cd07302">
    <property type="entry name" value="CHD"/>
    <property type="match status" value="1"/>
</dbReference>
<dbReference type="PROSITE" id="PS50011">
    <property type="entry name" value="PROTEIN_KINASE_DOM"/>
    <property type="match status" value="1"/>
</dbReference>
<evidence type="ECO:0000256" key="14">
    <source>
        <dbReference type="RuleBase" id="RU000405"/>
    </source>
</evidence>
<accession>A0A8S9ZLP6</accession>
<dbReference type="Gene3D" id="3.30.70.1230">
    <property type="entry name" value="Nucleotide cyclase"/>
    <property type="match status" value="2"/>
</dbReference>
<evidence type="ECO:0000256" key="3">
    <source>
        <dbReference type="ARBA" id="ARBA00012202"/>
    </source>
</evidence>
<evidence type="ECO:0000256" key="1">
    <source>
        <dbReference type="ARBA" id="ARBA00001436"/>
    </source>
</evidence>
<sequence length="1223" mass="138623">GILGVNGSQYRSSYGFGQSVPAISIAIQRARDEHLIDNVNFTFTWLICDCDPLLSVGSANQLILNENVDVIIGPPCVAIDAGLSAGFYNMPIFVWGATISAILNDDSIYPTLTNINSNTQFLAKAVEAVLMQFQWYEISFVYIPDDVRRVGLFFPQDFQNVMNENPNLTIVFNQQMDDTPESMQYALLQISNRSRIVVVTIDSNVARRNFLLTITDMGFAQSNEYVFILPQLRNLGMLQQGVSSTSSNVSKYNNFWMSPNGVSDGRDEDALKAARRVINIDLENMSSSQIDAFNAKMVDEFGKPPFNCINECMGGPNDHIPSSYARSLHDTTYAYLRTLNLTTEKFGYLNKDLVRNGTFINNISKGVFNGQTGQVVLDENGNRQPNFFVNILDASDQATVVMNISVVAGVAIRQLDHDNLNKFCGLCIDAPILYSIWKHCQRGSLKDVIAKERYVGDSFVMFTLMRDITNGLIALHQSFICAHGMLSSENCLINDRWQVKISDFGLNMIRESQPITKKKLLWTAPELLRENNRKGTKEGDIYSFAIICCELINRETVWNGVEREDDVDEIIYRLRRTNTAISHRPQIHPREEINQNLVTISIAIQRARDEHLIDNVNFTFTWLICDCDPIFSVGSANQLILNENVDVIIGPPCAATYAGLSAGFYNMPIFVWGAAVSSILNDYPTLTNINSNTKFLMSPQIPLPIYFCTNRIRNNFIIINKLYLLAKAVEAVLMQFQWYEISFVYIPDNIRRVGLYFPQDFQSVMVLNPNLTIVFNQQMDDTPESMHNTLLQISNRSRIVVVTIDALEARRNFLLAITDMGFAQSNEYVFIIVQLRNIGMSQQVSSNGSNVSKYNNFWMTTNGINDGRDDDALKAARRVIIPSLYSRSLHDTTYAYLKALNSTSEKFGYLNKNLVRNGTIINNMSRSIFNEIFYRLKRSNVSFPHRPQLHQREDVNNNLLLLIRDCWSENPSERPKMDMVKTMLKQMVNDGNQNLMDYVFGMLEQYASSLEQEVEERTRELVEEKKKSDILLYRMLPKQVADKLKLGEFVEPEQFSAATIFFSDVVSFTTLASKCSPLQFVLVFLVKMEMIILKKLLNYLLLFLRTVSTFRVDHLPNERVNLRIGFHTGPAVAGVVGLTMPRYCLFGDTVNTASRMESNGKPGRIHISNTSNHYLTNIIGGYVTEPRGEVIIKGKGVMETFWLLGHSGDINQFNGLRENSPEP</sequence>
<dbReference type="InterPro" id="IPR000719">
    <property type="entry name" value="Prot_kinase_dom"/>
</dbReference>
<dbReference type="SMART" id="SM00044">
    <property type="entry name" value="CYCc"/>
    <property type="match status" value="1"/>
</dbReference>
<dbReference type="SUPFAM" id="SSF53822">
    <property type="entry name" value="Periplasmic binding protein-like I"/>
    <property type="match status" value="2"/>
</dbReference>
<evidence type="ECO:0000256" key="2">
    <source>
        <dbReference type="ARBA" id="ARBA00004251"/>
    </source>
</evidence>
<dbReference type="InterPro" id="IPR011645">
    <property type="entry name" value="HNOB_dom_associated"/>
</dbReference>
<gene>
    <name evidence="18" type="ORF">Mgra_00006409</name>
</gene>
<evidence type="ECO:0000256" key="8">
    <source>
        <dbReference type="ARBA" id="ARBA00022989"/>
    </source>
</evidence>
<evidence type="ECO:0000256" key="9">
    <source>
        <dbReference type="ARBA" id="ARBA00023136"/>
    </source>
</evidence>
<evidence type="ECO:0000256" key="6">
    <source>
        <dbReference type="ARBA" id="ARBA00022729"/>
    </source>
</evidence>
<dbReference type="SUPFAM" id="SSF56112">
    <property type="entry name" value="Protein kinase-like (PK-like)"/>
    <property type="match status" value="1"/>
</dbReference>
<dbReference type="EMBL" id="JABEBT010000062">
    <property type="protein sequence ID" value="KAF7634231.1"/>
    <property type="molecule type" value="Genomic_DNA"/>
</dbReference>
<keyword evidence="10" id="KW-0675">Receptor</keyword>
<reference evidence="18" key="1">
    <citation type="journal article" date="2020" name="Ecol. Evol.">
        <title>Genome structure and content of the rice root-knot nematode (Meloidogyne graminicola).</title>
        <authorList>
            <person name="Phan N.T."/>
            <person name="Danchin E.G.J."/>
            <person name="Klopp C."/>
            <person name="Perfus-Barbeoch L."/>
            <person name="Kozlowski D.K."/>
            <person name="Koutsovoulos G.D."/>
            <person name="Lopez-Roques C."/>
            <person name="Bouchez O."/>
            <person name="Zahm M."/>
            <person name="Besnard G."/>
            <person name="Bellafiore S."/>
        </authorList>
    </citation>
    <scope>NUCLEOTIDE SEQUENCE</scope>
    <source>
        <strain evidence="18">VN-18</strain>
    </source>
</reference>
<dbReference type="InterPro" id="IPR001828">
    <property type="entry name" value="ANF_lig-bd_rcpt"/>
</dbReference>
<dbReference type="GO" id="GO:0004383">
    <property type="term" value="F:guanylate cyclase activity"/>
    <property type="evidence" value="ECO:0007669"/>
    <property type="project" value="UniProtKB-EC"/>
</dbReference>
<comment type="subcellular location">
    <subcellularLocation>
        <location evidence="2">Cell membrane</location>
        <topology evidence="2">Single-pass type I membrane protein</topology>
    </subcellularLocation>
</comment>
<dbReference type="PROSITE" id="PS00452">
    <property type="entry name" value="GUANYLATE_CYCLASE_1"/>
    <property type="match status" value="1"/>
</dbReference>
<comment type="catalytic activity">
    <reaction evidence="1 15">
        <text>GTP = 3',5'-cyclic GMP + diphosphate</text>
        <dbReference type="Rhea" id="RHEA:13665"/>
        <dbReference type="ChEBI" id="CHEBI:33019"/>
        <dbReference type="ChEBI" id="CHEBI:37565"/>
        <dbReference type="ChEBI" id="CHEBI:57746"/>
        <dbReference type="EC" id="4.6.1.2"/>
    </reaction>
</comment>
<name>A0A8S9ZLP6_9BILA</name>
<dbReference type="Gene3D" id="1.10.510.10">
    <property type="entry name" value="Transferase(Phosphotransferase) domain 1"/>
    <property type="match status" value="2"/>
</dbReference>
<dbReference type="PANTHER" id="PTHR11920">
    <property type="entry name" value="GUANYLYL CYCLASE"/>
    <property type="match status" value="1"/>
</dbReference>
<dbReference type="Pfam" id="PF01094">
    <property type="entry name" value="ANF_receptor"/>
    <property type="match status" value="3"/>
</dbReference>
<keyword evidence="13 15" id="KW-0141">cGMP biosynthesis</keyword>
<dbReference type="InterPro" id="IPR029787">
    <property type="entry name" value="Nucleotide_cyclase"/>
</dbReference>
<evidence type="ECO:0000256" key="4">
    <source>
        <dbReference type="ARBA" id="ARBA00022475"/>
    </source>
</evidence>
<evidence type="ECO:0000256" key="12">
    <source>
        <dbReference type="ARBA" id="ARBA00023239"/>
    </source>
</evidence>
<dbReference type="GO" id="GO:0035556">
    <property type="term" value="P:intracellular signal transduction"/>
    <property type="evidence" value="ECO:0007669"/>
    <property type="project" value="InterPro"/>
</dbReference>
<keyword evidence="6" id="KW-0732">Signal</keyword>
<dbReference type="CDD" id="cd06352">
    <property type="entry name" value="PBP1_NPR_GC-like"/>
    <property type="match status" value="2"/>
</dbReference>
<proteinExistence type="inferred from homology"/>
<evidence type="ECO:0000313" key="19">
    <source>
        <dbReference type="Proteomes" id="UP000605970"/>
    </source>
</evidence>
<evidence type="ECO:0000259" key="17">
    <source>
        <dbReference type="PROSITE" id="PS50125"/>
    </source>
</evidence>
<dbReference type="GO" id="GO:0005886">
    <property type="term" value="C:plasma membrane"/>
    <property type="evidence" value="ECO:0007669"/>
    <property type="project" value="UniProtKB-SubCell"/>
</dbReference>
<dbReference type="InterPro" id="IPR018297">
    <property type="entry name" value="A/G_cyclase_CS"/>
</dbReference>
<feature type="domain" description="Protein kinase" evidence="16">
    <location>
        <begin position="361"/>
        <end position="623"/>
    </location>
</feature>
<keyword evidence="4" id="KW-1003">Cell membrane</keyword>
<dbReference type="Pfam" id="PF00211">
    <property type="entry name" value="Guanylate_cyc"/>
    <property type="match status" value="1"/>
</dbReference>
<dbReference type="Proteomes" id="UP000605970">
    <property type="component" value="Unassembled WGS sequence"/>
</dbReference>
<dbReference type="GO" id="GO:0004016">
    <property type="term" value="F:adenylate cyclase activity"/>
    <property type="evidence" value="ECO:0007669"/>
    <property type="project" value="TreeGrafter"/>
</dbReference>
<dbReference type="GO" id="GO:0001653">
    <property type="term" value="F:peptide receptor activity"/>
    <property type="evidence" value="ECO:0007669"/>
    <property type="project" value="TreeGrafter"/>
</dbReference>
<protein>
    <recommendedName>
        <fullName evidence="3 15">Guanylate cyclase</fullName>
        <ecNumber evidence="3 15">4.6.1.2</ecNumber>
    </recommendedName>
</protein>
<dbReference type="GO" id="GO:0007168">
    <property type="term" value="P:receptor guanylyl cyclase signaling pathway"/>
    <property type="evidence" value="ECO:0007669"/>
    <property type="project" value="TreeGrafter"/>
</dbReference>
<organism evidence="18 19">
    <name type="scientific">Meloidogyne graminicola</name>
    <dbReference type="NCBI Taxonomy" id="189291"/>
    <lineage>
        <taxon>Eukaryota</taxon>
        <taxon>Metazoa</taxon>
        <taxon>Ecdysozoa</taxon>
        <taxon>Nematoda</taxon>
        <taxon>Chromadorea</taxon>
        <taxon>Rhabditida</taxon>
        <taxon>Tylenchina</taxon>
        <taxon>Tylenchomorpha</taxon>
        <taxon>Tylenchoidea</taxon>
        <taxon>Meloidogynidae</taxon>
        <taxon>Meloidogyninae</taxon>
        <taxon>Meloidogyne</taxon>
    </lineage>
</organism>
<keyword evidence="7" id="KW-0547">Nucleotide-binding</keyword>
<dbReference type="OrthoDB" id="1890790at2759"/>
<keyword evidence="9" id="KW-0472">Membrane</keyword>
<evidence type="ECO:0000256" key="15">
    <source>
        <dbReference type="RuleBase" id="RU003431"/>
    </source>
</evidence>
<dbReference type="InterPro" id="IPR050401">
    <property type="entry name" value="Cyclic_nucleotide_synthase"/>
</dbReference>
<dbReference type="InterPro" id="IPR028082">
    <property type="entry name" value="Peripla_BP_I"/>
</dbReference>
<dbReference type="PANTHER" id="PTHR11920:SF493">
    <property type="entry name" value="RECEPTOR-TYPE GUANYLATE CYCLASE GCY-22"/>
    <property type="match status" value="1"/>
</dbReference>
<dbReference type="GO" id="GO:0005524">
    <property type="term" value="F:ATP binding"/>
    <property type="evidence" value="ECO:0007669"/>
    <property type="project" value="InterPro"/>
</dbReference>
<evidence type="ECO:0000259" key="16">
    <source>
        <dbReference type="PROSITE" id="PS50011"/>
    </source>
</evidence>
<dbReference type="AlphaFoldDB" id="A0A8S9ZLP6"/>
<evidence type="ECO:0000256" key="10">
    <source>
        <dbReference type="ARBA" id="ARBA00023170"/>
    </source>
</evidence>
<evidence type="ECO:0000256" key="7">
    <source>
        <dbReference type="ARBA" id="ARBA00022741"/>
    </source>
</evidence>
<keyword evidence="8" id="KW-1133">Transmembrane helix</keyword>
<dbReference type="Pfam" id="PF07701">
    <property type="entry name" value="HNOBA"/>
    <property type="match status" value="1"/>
</dbReference>
<dbReference type="GO" id="GO:0004672">
    <property type="term" value="F:protein kinase activity"/>
    <property type="evidence" value="ECO:0007669"/>
    <property type="project" value="InterPro"/>
</dbReference>
<dbReference type="Pfam" id="PF00069">
    <property type="entry name" value="Pkinase"/>
    <property type="match status" value="1"/>
</dbReference>
<evidence type="ECO:0000256" key="11">
    <source>
        <dbReference type="ARBA" id="ARBA00023180"/>
    </source>
</evidence>